<sequence>MILYNITVNVETGIQPEWQNWMQNHYLPELMKTGAFSACKLCRLIDSPNEGVTYSIQHLCGSLQDYKAYQKEYGEKFRQMHTAQFPDKFVSFESLMEVVEEY</sequence>
<accession>A0A4R3KX74</accession>
<reference evidence="1 2" key="1">
    <citation type="submission" date="2019-03" db="EMBL/GenBank/DDBJ databases">
        <title>Genomic Encyclopedia of Type Strains, Phase IV (KMG-IV): sequencing the most valuable type-strain genomes for metagenomic binning, comparative biology and taxonomic classification.</title>
        <authorList>
            <person name="Goeker M."/>
        </authorList>
    </citation>
    <scope>NUCLEOTIDE SEQUENCE [LARGE SCALE GENOMIC DNA]</scope>
    <source>
        <strain evidence="1 2">DSM 21100</strain>
    </source>
</reference>
<dbReference type="InterPro" id="IPR025563">
    <property type="entry name" value="DUF4286"/>
</dbReference>
<dbReference type="RefSeq" id="WP_158640502.1">
    <property type="nucleotide sequence ID" value="NZ_CP042432.1"/>
</dbReference>
<evidence type="ECO:0000313" key="1">
    <source>
        <dbReference type="EMBL" id="TCS90028.1"/>
    </source>
</evidence>
<dbReference type="Proteomes" id="UP000295807">
    <property type="component" value="Unassembled WGS sequence"/>
</dbReference>
<comment type="caution">
    <text evidence="1">The sequence shown here is derived from an EMBL/GenBank/DDBJ whole genome shotgun (WGS) entry which is preliminary data.</text>
</comment>
<organism evidence="1 2">
    <name type="scientific">Anseongella ginsenosidimutans</name>
    <dbReference type="NCBI Taxonomy" id="496056"/>
    <lineage>
        <taxon>Bacteria</taxon>
        <taxon>Pseudomonadati</taxon>
        <taxon>Bacteroidota</taxon>
        <taxon>Sphingobacteriia</taxon>
        <taxon>Sphingobacteriales</taxon>
        <taxon>Sphingobacteriaceae</taxon>
        <taxon>Anseongella</taxon>
    </lineage>
</organism>
<keyword evidence="2" id="KW-1185">Reference proteome</keyword>
<name>A0A4R3KX74_9SPHI</name>
<dbReference type="Pfam" id="PF14114">
    <property type="entry name" value="DUF4286"/>
    <property type="match status" value="1"/>
</dbReference>
<dbReference type="EMBL" id="SMAD01000001">
    <property type="protein sequence ID" value="TCS90028.1"/>
    <property type="molecule type" value="Genomic_DNA"/>
</dbReference>
<dbReference type="AlphaFoldDB" id="A0A4R3KX74"/>
<gene>
    <name evidence="1" type="ORF">EDD80_101226</name>
</gene>
<protein>
    <submittedName>
        <fullName evidence="1">Uncharacterized protein DUF4286</fullName>
    </submittedName>
</protein>
<evidence type="ECO:0000313" key="2">
    <source>
        <dbReference type="Proteomes" id="UP000295807"/>
    </source>
</evidence>
<proteinExistence type="predicted"/>